<keyword evidence="6 8" id="KW-0472">Membrane</keyword>
<keyword evidence="4 8" id="KW-0812">Transmembrane</keyword>
<feature type="transmembrane region" description="Helical" evidence="8">
    <location>
        <begin position="191"/>
        <end position="216"/>
    </location>
</feature>
<comment type="subcellular location">
    <subcellularLocation>
        <location evidence="1">Membrane</location>
        <topology evidence="1">Multi-pass membrane protein</topology>
    </subcellularLocation>
</comment>
<keyword evidence="2" id="KW-0328">Glycosyltransferase</keyword>
<dbReference type="Pfam" id="PF26314">
    <property type="entry name" value="MptA_B_family"/>
    <property type="match status" value="1"/>
</dbReference>
<evidence type="ECO:0000256" key="1">
    <source>
        <dbReference type="ARBA" id="ARBA00004141"/>
    </source>
</evidence>
<evidence type="ECO:0000256" key="5">
    <source>
        <dbReference type="ARBA" id="ARBA00022989"/>
    </source>
</evidence>
<sequence length="477" mass="48900">MGSATLATGGLASGALPVGPPRAHADLGLFLACFGMVLLVAAWLQLGQAIRSGRAPSPRWLLHTLGWWAAPLVLGPPLFSRDVYSYLAQGALVDGGIDVYTHGPAALGGPLALQVPGVWQQTPAPYGPVFLALSGITERLVGTGVHAGVLGLRLVALVGIGLLAVLLPRLARVCGADPAAALWLGALNPLLLFHLVAGAHNDAVLLALLVAGLVAARRRHPAWAAVLVTLAALVKAPAALGLPVVVLLWYDQLTGRHRLVRAALATGAVALLTTVTVTAVIGTGYGWISALTVPVSAESWSLTSAIGRATAAVLEPYRPALAQSAVTAWRWLGLAAAATSVAYLAARVRRRELGVVYALGLGLAAVVAFGPAIRPWYALWGVVLIAAAAPDGRVRRWAPAVSGLLAVAVVPDGFTPNREELVIALAGGAIALALLCCLRLGTGRWPGRLVPGRPVPGTAAAGPTSSDQVADSAEHLW</sequence>
<feature type="transmembrane region" description="Helical" evidence="8">
    <location>
        <begin position="353"/>
        <end position="373"/>
    </location>
</feature>
<feature type="transmembrane region" description="Helical" evidence="8">
    <location>
        <begin position="60"/>
        <end position="79"/>
    </location>
</feature>
<evidence type="ECO:0000256" key="4">
    <source>
        <dbReference type="ARBA" id="ARBA00022692"/>
    </source>
</evidence>
<keyword evidence="5 8" id="KW-1133">Transmembrane helix</keyword>
<evidence type="ECO:0000256" key="3">
    <source>
        <dbReference type="ARBA" id="ARBA00022679"/>
    </source>
</evidence>
<organism evidence="9 10">
    <name type="scientific">Kitasatospora nipponensis</name>
    <dbReference type="NCBI Taxonomy" id="258049"/>
    <lineage>
        <taxon>Bacteria</taxon>
        <taxon>Bacillati</taxon>
        <taxon>Actinomycetota</taxon>
        <taxon>Actinomycetes</taxon>
        <taxon>Kitasatosporales</taxon>
        <taxon>Streptomycetaceae</taxon>
        <taxon>Kitasatospora</taxon>
    </lineage>
</organism>
<proteinExistence type="inferred from homology"/>
<feature type="transmembrane region" description="Helical" evidence="8">
    <location>
        <begin position="262"/>
        <end position="288"/>
    </location>
</feature>
<keyword evidence="3" id="KW-0808">Transferase</keyword>
<feature type="transmembrane region" description="Helical" evidence="8">
    <location>
        <begin position="27"/>
        <end position="48"/>
    </location>
</feature>
<accession>A0ABN1T7B8</accession>
<keyword evidence="10" id="KW-1185">Reference proteome</keyword>
<name>A0ABN1T7B8_9ACTN</name>
<evidence type="ECO:0000313" key="10">
    <source>
        <dbReference type="Proteomes" id="UP001500037"/>
    </source>
</evidence>
<comment type="similarity">
    <text evidence="7">Belongs to the MptA/B family.</text>
</comment>
<feature type="transmembrane region" description="Helical" evidence="8">
    <location>
        <begin position="222"/>
        <end position="250"/>
    </location>
</feature>
<comment type="caution">
    <text evidence="9">The sequence shown here is derived from an EMBL/GenBank/DDBJ whole genome shotgun (WGS) entry which is preliminary data.</text>
</comment>
<dbReference type="EMBL" id="BAAALF010000277">
    <property type="protein sequence ID" value="GAA1068904.1"/>
    <property type="molecule type" value="Genomic_DNA"/>
</dbReference>
<feature type="transmembrane region" description="Helical" evidence="8">
    <location>
        <begin position="421"/>
        <end position="441"/>
    </location>
</feature>
<feature type="transmembrane region" description="Helical" evidence="8">
    <location>
        <begin position="328"/>
        <end position="346"/>
    </location>
</feature>
<gene>
    <name evidence="9" type="ORF">GCM10009665_74280</name>
</gene>
<dbReference type="Proteomes" id="UP001500037">
    <property type="component" value="Unassembled WGS sequence"/>
</dbReference>
<feature type="transmembrane region" description="Helical" evidence="8">
    <location>
        <begin position="150"/>
        <end position="170"/>
    </location>
</feature>
<dbReference type="InterPro" id="IPR049829">
    <property type="entry name" value="MptA/B-like"/>
</dbReference>
<evidence type="ECO:0000256" key="8">
    <source>
        <dbReference type="SAM" id="Phobius"/>
    </source>
</evidence>
<reference evidence="9 10" key="1">
    <citation type="journal article" date="2019" name="Int. J. Syst. Evol. Microbiol.">
        <title>The Global Catalogue of Microorganisms (GCM) 10K type strain sequencing project: providing services to taxonomists for standard genome sequencing and annotation.</title>
        <authorList>
            <consortium name="The Broad Institute Genomics Platform"/>
            <consortium name="The Broad Institute Genome Sequencing Center for Infectious Disease"/>
            <person name="Wu L."/>
            <person name="Ma J."/>
        </authorList>
    </citation>
    <scope>NUCLEOTIDE SEQUENCE [LARGE SCALE GENOMIC DNA]</scope>
    <source>
        <strain evidence="9 10">JCM 13004</strain>
    </source>
</reference>
<evidence type="ECO:0000256" key="7">
    <source>
        <dbReference type="ARBA" id="ARBA00043987"/>
    </source>
</evidence>
<evidence type="ECO:0000256" key="6">
    <source>
        <dbReference type="ARBA" id="ARBA00023136"/>
    </source>
</evidence>
<evidence type="ECO:0000313" key="9">
    <source>
        <dbReference type="EMBL" id="GAA1068904.1"/>
    </source>
</evidence>
<protein>
    <submittedName>
        <fullName evidence="9">Alpha-(1-&gt;6)-mannopyranosyltransferase A</fullName>
    </submittedName>
</protein>
<evidence type="ECO:0000256" key="2">
    <source>
        <dbReference type="ARBA" id="ARBA00022676"/>
    </source>
</evidence>
<dbReference type="NCBIfam" id="NF038066">
    <property type="entry name" value="MptB"/>
    <property type="match status" value="1"/>
</dbReference>